<accession>A0A0E9Q1B3</accession>
<dbReference type="EMBL" id="GBXM01098674">
    <property type="protein sequence ID" value="JAH09903.1"/>
    <property type="molecule type" value="Transcribed_RNA"/>
</dbReference>
<name>A0A0E9Q1B3_ANGAN</name>
<reference evidence="1" key="2">
    <citation type="journal article" date="2015" name="Fish Shellfish Immunol.">
        <title>Early steps in the European eel (Anguilla anguilla)-Vibrio vulnificus interaction in the gills: Role of the RtxA13 toxin.</title>
        <authorList>
            <person name="Callol A."/>
            <person name="Pajuelo D."/>
            <person name="Ebbesson L."/>
            <person name="Teles M."/>
            <person name="MacKenzie S."/>
            <person name="Amaro C."/>
        </authorList>
    </citation>
    <scope>NUCLEOTIDE SEQUENCE</scope>
</reference>
<reference evidence="1" key="1">
    <citation type="submission" date="2014-11" db="EMBL/GenBank/DDBJ databases">
        <authorList>
            <person name="Amaro Gonzalez C."/>
        </authorList>
    </citation>
    <scope>NUCLEOTIDE SEQUENCE</scope>
</reference>
<proteinExistence type="predicted"/>
<evidence type="ECO:0000313" key="1">
    <source>
        <dbReference type="EMBL" id="JAH09903.1"/>
    </source>
</evidence>
<organism evidence="1">
    <name type="scientific">Anguilla anguilla</name>
    <name type="common">European freshwater eel</name>
    <name type="synonym">Muraena anguilla</name>
    <dbReference type="NCBI Taxonomy" id="7936"/>
    <lineage>
        <taxon>Eukaryota</taxon>
        <taxon>Metazoa</taxon>
        <taxon>Chordata</taxon>
        <taxon>Craniata</taxon>
        <taxon>Vertebrata</taxon>
        <taxon>Euteleostomi</taxon>
        <taxon>Actinopterygii</taxon>
        <taxon>Neopterygii</taxon>
        <taxon>Teleostei</taxon>
        <taxon>Anguilliformes</taxon>
        <taxon>Anguillidae</taxon>
        <taxon>Anguilla</taxon>
    </lineage>
</organism>
<protein>
    <submittedName>
        <fullName evidence="1">Uncharacterized protein</fullName>
    </submittedName>
</protein>
<sequence length="40" mass="4410">MARVGSLRASLSVLTRHKAEVLHPQLTVSHVQSICRVEAE</sequence>
<dbReference type="AlphaFoldDB" id="A0A0E9Q1B3"/>